<accession>A0ACA9PNN6</accession>
<evidence type="ECO:0000313" key="1">
    <source>
        <dbReference type="EMBL" id="CAG8709783.1"/>
    </source>
</evidence>
<reference evidence="1" key="1">
    <citation type="submission" date="2021-06" db="EMBL/GenBank/DDBJ databases">
        <authorList>
            <person name="Kallberg Y."/>
            <person name="Tangrot J."/>
            <person name="Rosling A."/>
        </authorList>
    </citation>
    <scope>NUCLEOTIDE SEQUENCE</scope>
    <source>
        <strain evidence="1">CL356</strain>
    </source>
</reference>
<organism evidence="1 2">
    <name type="scientific">Acaulospora colombiana</name>
    <dbReference type="NCBI Taxonomy" id="27376"/>
    <lineage>
        <taxon>Eukaryota</taxon>
        <taxon>Fungi</taxon>
        <taxon>Fungi incertae sedis</taxon>
        <taxon>Mucoromycota</taxon>
        <taxon>Glomeromycotina</taxon>
        <taxon>Glomeromycetes</taxon>
        <taxon>Diversisporales</taxon>
        <taxon>Acaulosporaceae</taxon>
        <taxon>Acaulospora</taxon>
    </lineage>
</organism>
<feature type="non-terminal residue" evidence="1">
    <location>
        <position position="1"/>
    </location>
</feature>
<comment type="caution">
    <text evidence="1">The sequence shown here is derived from an EMBL/GenBank/DDBJ whole genome shotgun (WGS) entry which is preliminary data.</text>
</comment>
<proteinExistence type="predicted"/>
<feature type="non-terminal residue" evidence="1">
    <location>
        <position position="276"/>
    </location>
</feature>
<dbReference type="Proteomes" id="UP000789525">
    <property type="component" value="Unassembled WGS sequence"/>
</dbReference>
<gene>
    <name evidence="1" type="ORF">ACOLOM_LOCUS10608</name>
</gene>
<evidence type="ECO:0000313" key="2">
    <source>
        <dbReference type="Proteomes" id="UP000789525"/>
    </source>
</evidence>
<dbReference type="EMBL" id="CAJVPT010034960">
    <property type="protein sequence ID" value="CAG8709783.1"/>
    <property type="molecule type" value="Genomic_DNA"/>
</dbReference>
<name>A0ACA9PNN6_9GLOM</name>
<keyword evidence="2" id="KW-1185">Reference proteome</keyword>
<sequence length="276" mass="30901">HDDLNQILESFRDVLPDILSEIEGKKTVKKILKQLKDWCSRELPFDEDGDGYVTDSSVPPEDGNTSGDIDDQDQDQDNYSLEVNIIGSSNSSTKSENAVVDGKRKSKILDRDLITQSPDQLDFTANHTDYSDSNPDSSDAEVAADNDGGVDHEGVDGSVHADGWWLLGSNLVYSMMNWLEGPPVGEIRTVPEKQTATNSNNLSNNKNMTIFDIPMQFIASLTYPEIDPKASKKASFTVLREISFVKQRRKVLLMFSLYLFIMRMCSFDLFLVLLFA</sequence>
<protein>
    <submittedName>
        <fullName evidence="1">11446_t:CDS:1</fullName>
    </submittedName>
</protein>